<dbReference type="Gene3D" id="2.60.40.1880">
    <property type="entry name" value="Invasion associated locus B (IalB) protein"/>
    <property type="match status" value="1"/>
</dbReference>
<accession>A0A916RJ28</accession>
<evidence type="ECO:0008006" key="3">
    <source>
        <dbReference type="Google" id="ProtNLM"/>
    </source>
</evidence>
<organism evidence="1 2">
    <name type="scientific">Nitratireductor aestuarii</name>
    <dbReference type="NCBI Taxonomy" id="1735103"/>
    <lineage>
        <taxon>Bacteria</taxon>
        <taxon>Pseudomonadati</taxon>
        <taxon>Pseudomonadota</taxon>
        <taxon>Alphaproteobacteria</taxon>
        <taxon>Hyphomicrobiales</taxon>
        <taxon>Phyllobacteriaceae</taxon>
        <taxon>Nitratireductor</taxon>
    </lineage>
</organism>
<dbReference type="Proteomes" id="UP000636264">
    <property type="component" value="Unassembled WGS sequence"/>
</dbReference>
<dbReference type="RefSeq" id="WP_188719479.1">
    <property type="nucleotide sequence ID" value="NZ_BMIF01000001.1"/>
</dbReference>
<dbReference type="InterPro" id="IPR038696">
    <property type="entry name" value="IalB_sf"/>
</dbReference>
<proteinExistence type="predicted"/>
<dbReference type="EMBL" id="BMIF01000001">
    <property type="protein sequence ID" value="GGA55554.1"/>
    <property type="molecule type" value="Genomic_DNA"/>
</dbReference>
<evidence type="ECO:0000313" key="1">
    <source>
        <dbReference type="EMBL" id="GGA55554.1"/>
    </source>
</evidence>
<reference evidence="1" key="1">
    <citation type="journal article" date="2014" name="Int. J. Syst. Evol. Microbiol.">
        <title>Complete genome sequence of Corynebacterium casei LMG S-19264T (=DSM 44701T), isolated from a smear-ripened cheese.</title>
        <authorList>
            <consortium name="US DOE Joint Genome Institute (JGI-PGF)"/>
            <person name="Walter F."/>
            <person name="Albersmeier A."/>
            <person name="Kalinowski J."/>
            <person name="Ruckert C."/>
        </authorList>
    </citation>
    <scope>NUCLEOTIDE SEQUENCE</scope>
    <source>
        <strain evidence="1">CGMCC 1.15320</strain>
    </source>
</reference>
<evidence type="ECO:0000313" key="2">
    <source>
        <dbReference type="Proteomes" id="UP000636264"/>
    </source>
</evidence>
<keyword evidence="2" id="KW-1185">Reference proteome</keyword>
<name>A0A916RJ28_9HYPH</name>
<comment type="caution">
    <text evidence="1">The sequence shown here is derived from an EMBL/GenBank/DDBJ whole genome shotgun (WGS) entry which is preliminary data.</text>
</comment>
<protein>
    <recommendedName>
        <fullName evidence="3">Invasion associated locus B family protein</fullName>
    </recommendedName>
</protein>
<gene>
    <name evidence="1" type="ORF">GCM10011385_06390</name>
</gene>
<dbReference type="InterPro" id="IPR010642">
    <property type="entry name" value="Invasion_prot_B"/>
</dbReference>
<dbReference type="AlphaFoldDB" id="A0A916RJ28"/>
<sequence>MAGAATAAPAGPSFVVVPSSVQPPQGVELGSFRRSIQPFRNWTLICDEDLKKKQRICNVRQEIAIEGAGTIFSWAMAASDTGEPKMLATLPAAVGKGGEVVLTFDGDAKFSTTADCTQRTCSALIPVGPQIRKHITEKLEIRISFDAEPVGRIEFAAPMEGLGDALEAVGENIKQQGSR</sequence>
<dbReference type="Pfam" id="PF06776">
    <property type="entry name" value="IalB"/>
    <property type="match status" value="1"/>
</dbReference>
<reference evidence="1" key="2">
    <citation type="submission" date="2020-09" db="EMBL/GenBank/DDBJ databases">
        <authorList>
            <person name="Sun Q."/>
            <person name="Zhou Y."/>
        </authorList>
    </citation>
    <scope>NUCLEOTIDE SEQUENCE</scope>
    <source>
        <strain evidence="1">CGMCC 1.15320</strain>
    </source>
</reference>